<evidence type="ECO:0000313" key="2">
    <source>
        <dbReference type="EMBL" id="KRN54610.1"/>
    </source>
</evidence>
<dbReference type="PROSITE" id="PS51186">
    <property type="entry name" value="GNAT"/>
    <property type="match status" value="1"/>
</dbReference>
<dbReference type="SUPFAM" id="SSF55729">
    <property type="entry name" value="Acyl-CoA N-acyltransferases (Nat)"/>
    <property type="match status" value="1"/>
</dbReference>
<evidence type="ECO:0000313" key="3">
    <source>
        <dbReference type="Proteomes" id="UP000051658"/>
    </source>
</evidence>
<proteinExistence type="predicted"/>
<dbReference type="eggNOG" id="COG0456">
    <property type="taxonomic scope" value="Bacteria"/>
</dbReference>
<feature type="domain" description="N-acetyltransferase" evidence="1">
    <location>
        <begin position="2"/>
        <end position="163"/>
    </location>
</feature>
<comment type="caution">
    <text evidence="2">The sequence shown here is derived from an EMBL/GenBank/DDBJ whole genome shotgun (WGS) entry which is preliminary data.</text>
</comment>
<accession>A0A0R2HNZ8</accession>
<dbReference type="EMBL" id="JQBS01000035">
    <property type="protein sequence ID" value="KRN54610.1"/>
    <property type="molecule type" value="Genomic_DNA"/>
</dbReference>
<dbReference type="InterPro" id="IPR000182">
    <property type="entry name" value="GNAT_dom"/>
</dbReference>
<protein>
    <recommendedName>
        <fullName evidence="1">N-acetyltransferase domain-containing protein</fullName>
    </recommendedName>
</protein>
<evidence type="ECO:0000259" key="1">
    <source>
        <dbReference type="PROSITE" id="PS51186"/>
    </source>
</evidence>
<dbReference type="AlphaFoldDB" id="A0A0R2HNZ8"/>
<dbReference type="GO" id="GO:0016747">
    <property type="term" value="F:acyltransferase activity, transferring groups other than amino-acyl groups"/>
    <property type="evidence" value="ECO:0007669"/>
    <property type="project" value="InterPro"/>
</dbReference>
<organism evidence="2 3">
    <name type="scientific">Carnobacterium divergens DSM 20623</name>
    <dbReference type="NCBI Taxonomy" id="1449336"/>
    <lineage>
        <taxon>Bacteria</taxon>
        <taxon>Bacillati</taxon>
        <taxon>Bacillota</taxon>
        <taxon>Bacilli</taxon>
        <taxon>Lactobacillales</taxon>
        <taxon>Carnobacteriaceae</taxon>
        <taxon>Carnobacterium</taxon>
    </lineage>
</organism>
<dbReference type="PATRIC" id="fig|1449336.4.peg.2232"/>
<dbReference type="RefSeq" id="WP_051915617.1">
    <property type="nucleotide sequence ID" value="NZ_JQBS01000035.1"/>
</dbReference>
<dbReference type="Gene3D" id="3.40.630.30">
    <property type="match status" value="1"/>
</dbReference>
<keyword evidence="3" id="KW-1185">Reference proteome</keyword>
<sequence>MIIIRPATLKDVDGIIQVCIEGNRVTYQDLLPASDMEEKIVTYYNSTRIQDEIMNLDDSWNGWIVADEDGEIIGAGAGGYNEEGQAEVLALYLNPTRKRNGIGTKILAEITKVHQAQGAKEQWVSFIHKNELATLFYEAQDFIFIKETTDQEGQCYSHYKRKI</sequence>
<dbReference type="GeneID" id="89589185"/>
<gene>
    <name evidence="2" type="ORF">IV74_GL002194</name>
</gene>
<dbReference type="Proteomes" id="UP000051658">
    <property type="component" value="Unassembled WGS sequence"/>
</dbReference>
<name>A0A0R2HNZ8_CARDV</name>
<dbReference type="InterPro" id="IPR016181">
    <property type="entry name" value="Acyl_CoA_acyltransferase"/>
</dbReference>
<dbReference type="Pfam" id="PF00583">
    <property type="entry name" value="Acetyltransf_1"/>
    <property type="match status" value="1"/>
</dbReference>
<reference evidence="2 3" key="1">
    <citation type="journal article" date="2015" name="Genome Announc.">
        <title>Expanding the biotechnology potential of lactobacilli through comparative genomics of 213 strains and associated genera.</title>
        <authorList>
            <person name="Sun Z."/>
            <person name="Harris H.M."/>
            <person name="McCann A."/>
            <person name="Guo C."/>
            <person name="Argimon S."/>
            <person name="Zhang W."/>
            <person name="Yang X."/>
            <person name="Jeffery I.B."/>
            <person name="Cooney J.C."/>
            <person name="Kagawa T.F."/>
            <person name="Liu W."/>
            <person name="Song Y."/>
            <person name="Salvetti E."/>
            <person name="Wrobel A."/>
            <person name="Rasinkangas P."/>
            <person name="Parkhill J."/>
            <person name="Rea M.C."/>
            <person name="O'Sullivan O."/>
            <person name="Ritari J."/>
            <person name="Douillard F.P."/>
            <person name="Paul Ross R."/>
            <person name="Yang R."/>
            <person name="Briner A.E."/>
            <person name="Felis G.E."/>
            <person name="de Vos W.M."/>
            <person name="Barrangou R."/>
            <person name="Klaenhammer T.R."/>
            <person name="Caufield P.W."/>
            <person name="Cui Y."/>
            <person name="Zhang H."/>
            <person name="O'Toole P.W."/>
        </authorList>
    </citation>
    <scope>NUCLEOTIDE SEQUENCE [LARGE SCALE GENOMIC DNA]</scope>
    <source>
        <strain evidence="2 3">DSM 20623</strain>
    </source>
</reference>